<proteinExistence type="predicted"/>
<sequence>MKISLFLIALFVPFLNLSAAEGQVKSFSFAGEKIKPGSTKSFLLPIKSGSDSTVIPVTIFHGSNIGPVLGITAGVHGLEYAPIMAAQQLPKHLEPKKMSGTVVLVHMANVPAFLNRTLMLNPLDGKNLNRVFPGKDNGTITERIAWTISKEVIERCDYFVDVHAGDANNDLMPYSGYYNYFDMPEVSAKAKEMALALGFDFIVQFGNEQSLKEEAIYCSREATKRNLPAVDIECGRMGIVEEKPVLQIQHALLSLMRHLKIIEGESASVTNPVIIAKRTSVSSKHEGFFYSDITSGNYVKKGMRLGYITDLFGNQIADVTCPVDGVILFKTFNPPVKKGDGLFSIGHIN</sequence>
<keyword evidence="3" id="KW-0378">Hydrolase</keyword>
<dbReference type="InterPro" id="IPR053138">
    <property type="entry name" value="N-alpha-Ac-DABA_deacetylase"/>
</dbReference>
<evidence type="ECO:0000256" key="1">
    <source>
        <dbReference type="ARBA" id="ARBA00001947"/>
    </source>
</evidence>
<evidence type="ECO:0000256" key="2">
    <source>
        <dbReference type="ARBA" id="ARBA00022723"/>
    </source>
</evidence>
<keyword evidence="8" id="KW-1185">Reference proteome</keyword>
<dbReference type="InterPro" id="IPR043795">
    <property type="entry name" value="N-alpha-Ac-DABA-like"/>
</dbReference>
<dbReference type="CDD" id="cd18174">
    <property type="entry name" value="M14_ASTE_ASPA_like"/>
    <property type="match status" value="1"/>
</dbReference>
<name>A0ABW3SXR0_9BACT</name>
<dbReference type="SUPFAM" id="SSF53187">
    <property type="entry name" value="Zn-dependent exopeptidases"/>
    <property type="match status" value="1"/>
</dbReference>
<feature type="chain" id="PRO_5045968659" evidence="5">
    <location>
        <begin position="20"/>
        <end position="349"/>
    </location>
</feature>
<gene>
    <name evidence="7" type="ORF">ACFQ2O_21365</name>
</gene>
<dbReference type="PANTHER" id="PTHR37326:SF1">
    <property type="entry name" value="BLL3975 PROTEIN"/>
    <property type="match status" value="1"/>
</dbReference>
<comment type="caution">
    <text evidence="7">The sequence shown here is derived from an EMBL/GenBank/DDBJ whole genome shotgun (WGS) entry which is preliminary data.</text>
</comment>
<evidence type="ECO:0000259" key="6">
    <source>
        <dbReference type="Pfam" id="PF24827"/>
    </source>
</evidence>
<evidence type="ECO:0000313" key="8">
    <source>
        <dbReference type="Proteomes" id="UP001597094"/>
    </source>
</evidence>
<accession>A0ABW3SXR0</accession>
<feature type="domain" description="Succinylglutamate desuccinylase/Aspartoacylase catalytic" evidence="6">
    <location>
        <begin position="66"/>
        <end position="259"/>
    </location>
</feature>
<evidence type="ECO:0000256" key="3">
    <source>
        <dbReference type="ARBA" id="ARBA00022801"/>
    </source>
</evidence>
<keyword evidence="5" id="KW-0732">Signal</keyword>
<dbReference type="EMBL" id="JBHTLD010000379">
    <property type="protein sequence ID" value="MFD1188772.1"/>
    <property type="molecule type" value="Genomic_DNA"/>
</dbReference>
<reference evidence="8" key="1">
    <citation type="journal article" date="2019" name="Int. J. Syst. Evol. Microbiol.">
        <title>The Global Catalogue of Microorganisms (GCM) 10K type strain sequencing project: providing services to taxonomists for standard genome sequencing and annotation.</title>
        <authorList>
            <consortium name="The Broad Institute Genomics Platform"/>
            <consortium name="The Broad Institute Genome Sequencing Center for Infectious Disease"/>
            <person name="Wu L."/>
            <person name="Ma J."/>
        </authorList>
    </citation>
    <scope>NUCLEOTIDE SEQUENCE [LARGE SCALE GENOMIC DNA]</scope>
    <source>
        <strain evidence="8">JCM 31319</strain>
    </source>
</reference>
<evidence type="ECO:0000256" key="5">
    <source>
        <dbReference type="SAM" id="SignalP"/>
    </source>
</evidence>
<dbReference type="InterPro" id="IPR055438">
    <property type="entry name" value="AstE_AspA_cat"/>
</dbReference>
<dbReference type="Pfam" id="PF24827">
    <property type="entry name" value="AstE_AspA_cat"/>
    <property type="match status" value="1"/>
</dbReference>
<dbReference type="Proteomes" id="UP001597094">
    <property type="component" value="Unassembled WGS sequence"/>
</dbReference>
<protein>
    <submittedName>
        <fullName evidence="7">Succinylglutamate desuccinylase/aspartoacylase family protein</fullName>
    </submittedName>
</protein>
<evidence type="ECO:0000256" key="4">
    <source>
        <dbReference type="ARBA" id="ARBA00022833"/>
    </source>
</evidence>
<dbReference type="Gene3D" id="3.40.630.10">
    <property type="entry name" value="Zn peptidases"/>
    <property type="match status" value="1"/>
</dbReference>
<keyword evidence="4" id="KW-0862">Zinc</keyword>
<dbReference type="PIRSF" id="PIRSF039012">
    <property type="entry name" value="ASP"/>
    <property type="match status" value="1"/>
</dbReference>
<organism evidence="7 8">
    <name type="scientific">Pontibacter rugosus</name>
    <dbReference type="NCBI Taxonomy" id="1745966"/>
    <lineage>
        <taxon>Bacteria</taxon>
        <taxon>Pseudomonadati</taxon>
        <taxon>Bacteroidota</taxon>
        <taxon>Cytophagia</taxon>
        <taxon>Cytophagales</taxon>
        <taxon>Hymenobacteraceae</taxon>
        <taxon>Pontibacter</taxon>
    </lineage>
</organism>
<evidence type="ECO:0000313" key="7">
    <source>
        <dbReference type="EMBL" id="MFD1188772.1"/>
    </source>
</evidence>
<feature type="signal peptide" evidence="5">
    <location>
        <begin position="1"/>
        <end position="19"/>
    </location>
</feature>
<dbReference type="PANTHER" id="PTHR37326">
    <property type="entry name" value="BLL3975 PROTEIN"/>
    <property type="match status" value="1"/>
</dbReference>
<keyword evidence="2" id="KW-0479">Metal-binding</keyword>
<comment type="cofactor">
    <cofactor evidence="1">
        <name>Zn(2+)</name>
        <dbReference type="ChEBI" id="CHEBI:29105"/>
    </cofactor>
</comment>
<dbReference type="RefSeq" id="WP_377532868.1">
    <property type="nucleotide sequence ID" value="NZ_JBHTLD010000379.1"/>
</dbReference>